<dbReference type="OMA" id="FSHHEIL"/>
<keyword evidence="14" id="KW-1185">Reference proteome</keyword>
<dbReference type="InterPro" id="IPR050665">
    <property type="entry name" value="Cytochrome_P450_Monooxygen"/>
</dbReference>
<evidence type="ECO:0000313" key="13">
    <source>
        <dbReference type="EMBL" id="KAH9310971.1"/>
    </source>
</evidence>
<reference evidence="13 14" key="1">
    <citation type="journal article" date="2021" name="Nat. Plants">
        <title>The Taxus genome provides insights into paclitaxel biosynthesis.</title>
        <authorList>
            <person name="Xiong X."/>
            <person name="Gou J."/>
            <person name="Liao Q."/>
            <person name="Li Y."/>
            <person name="Zhou Q."/>
            <person name="Bi G."/>
            <person name="Li C."/>
            <person name="Du R."/>
            <person name="Wang X."/>
            <person name="Sun T."/>
            <person name="Guo L."/>
            <person name="Liang H."/>
            <person name="Lu P."/>
            <person name="Wu Y."/>
            <person name="Zhang Z."/>
            <person name="Ro D.K."/>
            <person name="Shang Y."/>
            <person name="Huang S."/>
            <person name="Yan J."/>
        </authorList>
    </citation>
    <scope>NUCLEOTIDE SEQUENCE [LARGE SCALE GENOMIC DNA]</scope>
    <source>
        <strain evidence="13">Ta-2019</strain>
    </source>
</reference>
<evidence type="ECO:0000256" key="1">
    <source>
        <dbReference type="ARBA" id="ARBA00004370"/>
    </source>
</evidence>
<evidence type="ECO:0000313" key="14">
    <source>
        <dbReference type="Proteomes" id="UP000824469"/>
    </source>
</evidence>
<dbReference type="AlphaFoldDB" id="A0AA38L008"/>
<organism evidence="13 14">
    <name type="scientific">Taxus chinensis</name>
    <name type="common">Chinese yew</name>
    <name type="synonym">Taxus wallichiana var. chinensis</name>
    <dbReference type="NCBI Taxonomy" id="29808"/>
    <lineage>
        <taxon>Eukaryota</taxon>
        <taxon>Viridiplantae</taxon>
        <taxon>Streptophyta</taxon>
        <taxon>Embryophyta</taxon>
        <taxon>Tracheophyta</taxon>
        <taxon>Spermatophyta</taxon>
        <taxon>Pinopsida</taxon>
        <taxon>Pinidae</taxon>
        <taxon>Conifers II</taxon>
        <taxon>Cupressales</taxon>
        <taxon>Taxaceae</taxon>
        <taxon>Taxus</taxon>
    </lineage>
</organism>
<keyword evidence="5 11" id="KW-0479">Metal-binding</keyword>
<comment type="cofactor">
    <cofactor evidence="11">
        <name>heme</name>
        <dbReference type="ChEBI" id="CHEBI:30413"/>
    </cofactor>
</comment>
<evidence type="ECO:0000256" key="2">
    <source>
        <dbReference type="ARBA" id="ARBA00010617"/>
    </source>
</evidence>
<dbReference type="GO" id="GO:0004497">
    <property type="term" value="F:monooxygenase activity"/>
    <property type="evidence" value="ECO:0007669"/>
    <property type="project" value="UniProtKB-KW"/>
</dbReference>
<proteinExistence type="inferred from homology"/>
<dbReference type="SUPFAM" id="SSF48264">
    <property type="entry name" value="Cytochrome P450"/>
    <property type="match status" value="1"/>
</dbReference>
<protein>
    <recommendedName>
        <fullName evidence="15">Cytochrome P450</fullName>
    </recommendedName>
</protein>
<keyword evidence="3 11" id="KW-0349">Heme</keyword>
<evidence type="ECO:0000256" key="6">
    <source>
        <dbReference type="ARBA" id="ARBA00022989"/>
    </source>
</evidence>
<dbReference type="GO" id="GO:0016020">
    <property type="term" value="C:membrane"/>
    <property type="evidence" value="ECO:0007669"/>
    <property type="project" value="UniProtKB-SubCell"/>
</dbReference>
<keyword evidence="7 12" id="KW-0560">Oxidoreductase</keyword>
<dbReference type="PANTHER" id="PTHR24282:SF258">
    <property type="entry name" value="CYTOCHROME P450"/>
    <property type="match status" value="1"/>
</dbReference>
<keyword evidence="10" id="KW-0472">Membrane</keyword>
<keyword evidence="8 11" id="KW-0408">Iron</keyword>
<sequence>AVGWGYVIVPKAKQLLVEWIWIPNRLVKWCERQGILPISHHQICQAMQSRNMDAGQSWLVMKGLGNHGKLFYIRLGKFVRLFVADPVLVRQILTSNADCYEKPSFIRSLLVLGDGIFSSSGKKWFHQRKIFEPHFLSKEIKMKLELLKEVTLEAMHSWEHNSQFHEQEIDIYQKFLELTLSIFGKFAFGRDLSSSMDEIFLIFGRYLYNSRHNIFGLASPSPAFKSLSKVVTKEIKEDEDRLRRIAMDLLEKELAHQHFELGGDESLLTSMLLLLKEEKLIEKQVIDNCVTFLLVGHETTAILLTWTVYLLSLHPNWQERARVEATELWLKDDALSLSDLSHLKTLNMIILESLRMYPPQPLVGRSCIKENPVGELVIPEKLEVVMPIAALHYSKEYWGDDAEEFKPERFTNGLARACKDRFAFLPFGMGPRTCIGQSFSFMEARVVLAMMLYKFSWKISPHYRHCPDIISLILRPSFGMPIIMEKLTAS</sequence>
<evidence type="ECO:0008006" key="15">
    <source>
        <dbReference type="Google" id="ProtNLM"/>
    </source>
</evidence>
<evidence type="ECO:0000256" key="7">
    <source>
        <dbReference type="ARBA" id="ARBA00023002"/>
    </source>
</evidence>
<feature type="non-terminal residue" evidence="13">
    <location>
        <position position="1"/>
    </location>
</feature>
<evidence type="ECO:0000256" key="4">
    <source>
        <dbReference type="ARBA" id="ARBA00022692"/>
    </source>
</evidence>
<comment type="caution">
    <text evidence="13">The sequence shown here is derived from an EMBL/GenBank/DDBJ whole genome shotgun (WGS) entry which is preliminary data.</text>
</comment>
<dbReference type="InterPro" id="IPR001128">
    <property type="entry name" value="Cyt_P450"/>
</dbReference>
<comment type="similarity">
    <text evidence="2 12">Belongs to the cytochrome P450 family.</text>
</comment>
<evidence type="ECO:0000256" key="5">
    <source>
        <dbReference type="ARBA" id="ARBA00022723"/>
    </source>
</evidence>
<dbReference type="PRINTS" id="PR00465">
    <property type="entry name" value="EP450IV"/>
</dbReference>
<dbReference type="PROSITE" id="PS00086">
    <property type="entry name" value="CYTOCHROME_P450"/>
    <property type="match status" value="1"/>
</dbReference>
<evidence type="ECO:0000256" key="12">
    <source>
        <dbReference type="RuleBase" id="RU000461"/>
    </source>
</evidence>
<dbReference type="InterPro" id="IPR017972">
    <property type="entry name" value="Cyt_P450_CS"/>
</dbReference>
<feature type="binding site" description="axial binding residue" evidence="11">
    <location>
        <position position="434"/>
    </location>
    <ligand>
        <name>heme</name>
        <dbReference type="ChEBI" id="CHEBI:30413"/>
    </ligand>
    <ligandPart>
        <name>Fe</name>
        <dbReference type="ChEBI" id="CHEBI:18248"/>
    </ligandPart>
</feature>
<dbReference type="InterPro" id="IPR036396">
    <property type="entry name" value="Cyt_P450_sf"/>
</dbReference>
<evidence type="ECO:0000256" key="9">
    <source>
        <dbReference type="ARBA" id="ARBA00023033"/>
    </source>
</evidence>
<dbReference type="GO" id="GO:0020037">
    <property type="term" value="F:heme binding"/>
    <property type="evidence" value="ECO:0007669"/>
    <property type="project" value="InterPro"/>
</dbReference>
<dbReference type="EMBL" id="JAHRHJ020000006">
    <property type="protein sequence ID" value="KAH9310971.1"/>
    <property type="molecule type" value="Genomic_DNA"/>
</dbReference>
<dbReference type="GO" id="GO:0016705">
    <property type="term" value="F:oxidoreductase activity, acting on paired donors, with incorporation or reduction of molecular oxygen"/>
    <property type="evidence" value="ECO:0007669"/>
    <property type="project" value="InterPro"/>
</dbReference>
<dbReference type="Pfam" id="PF00067">
    <property type="entry name" value="p450"/>
    <property type="match status" value="1"/>
</dbReference>
<dbReference type="Gene3D" id="1.10.630.10">
    <property type="entry name" value="Cytochrome P450"/>
    <property type="match status" value="1"/>
</dbReference>
<evidence type="ECO:0000256" key="3">
    <source>
        <dbReference type="ARBA" id="ARBA00022617"/>
    </source>
</evidence>
<dbReference type="InterPro" id="IPR002403">
    <property type="entry name" value="Cyt_P450_E_grp-IV"/>
</dbReference>
<dbReference type="Proteomes" id="UP000824469">
    <property type="component" value="Unassembled WGS sequence"/>
</dbReference>
<gene>
    <name evidence="13" type="ORF">KI387_026006</name>
</gene>
<dbReference type="PANTHER" id="PTHR24282">
    <property type="entry name" value="CYTOCHROME P450 FAMILY MEMBER"/>
    <property type="match status" value="1"/>
</dbReference>
<name>A0AA38L008_TAXCH</name>
<dbReference type="GO" id="GO:0005506">
    <property type="term" value="F:iron ion binding"/>
    <property type="evidence" value="ECO:0007669"/>
    <property type="project" value="InterPro"/>
</dbReference>
<evidence type="ECO:0000256" key="10">
    <source>
        <dbReference type="ARBA" id="ARBA00023136"/>
    </source>
</evidence>
<evidence type="ECO:0000256" key="11">
    <source>
        <dbReference type="PIRSR" id="PIRSR602403-1"/>
    </source>
</evidence>
<keyword evidence="9 12" id="KW-0503">Monooxygenase</keyword>
<accession>A0AA38L008</accession>
<keyword evidence="4" id="KW-0812">Transmembrane</keyword>
<keyword evidence="6" id="KW-1133">Transmembrane helix</keyword>
<dbReference type="PRINTS" id="PR00385">
    <property type="entry name" value="P450"/>
</dbReference>
<comment type="subcellular location">
    <subcellularLocation>
        <location evidence="1">Membrane</location>
    </subcellularLocation>
</comment>
<evidence type="ECO:0000256" key="8">
    <source>
        <dbReference type="ARBA" id="ARBA00023004"/>
    </source>
</evidence>